<name>A0A0J7XWH8_9SPHN</name>
<reference evidence="1 2" key="1">
    <citation type="journal article" date="2015" name="G3 (Bethesda)">
        <title>Insights into Ongoing Evolution of the Hexachlorocyclohexane Catabolic Pathway from Comparative Genomics of Ten Sphingomonadaceae Strains.</title>
        <authorList>
            <person name="Pearce S.L."/>
            <person name="Oakeshott J.G."/>
            <person name="Pandey G."/>
        </authorList>
    </citation>
    <scope>NUCLEOTIDE SEQUENCE [LARGE SCALE GENOMIC DNA]</scope>
    <source>
        <strain evidence="1 2">LL02</strain>
    </source>
</reference>
<accession>A0A0J7XWH8</accession>
<dbReference type="AlphaFoldDB" id="A0A0J7XWH8"/>
<sequence>MIYASTFQLIGVDPAVMAPQAGAGIRGAGDANAATRFAEFEKGF</sequence>
<dbReference type="Proteomes" id="UP000052268">
    <property type="component" value="Unassembled WGS sequence"/>
</dbReference>
<evidence type="ECO:0000313" key="1">
    <source>
        <dbReference type="EMBL" id="KMS55503.1"/>
    </source>
</evidence>
<organism evidence="1 2">
    <name type="scientific">Novosphingobium barchaimii LL02</name>
    <dbReference type="NCBI Taxonomy" id="1114963"/>
    <lineage>
        <taxon>Bacteria</taxon>
        <taxon>Pseudomonadati</taxon>
        <taxon>Pseudomonadota</taxon>
        <taxon>Alphaproteobacteria</taxon>
        <taxon>Sphingomonadales</taxon>
        <taxon>Sphingomonadaceae</taxon>
        <taxon>Novosphingobium</taxon>
    </lineage>
</organism>
<protein>
    <submittedName>
        <fullName evidence="1">Uncharacterized protein</fullName>
    </submittedName>
</protein>
<gene>
    <name evidence="1" type="ORF">V474_19490</name>
</gene>
<proteinExistence type="predicted"/>
<comment type="caution">
    <text evidence="1">The sequence shown here is derived from an EMBL/GenBank/DDBJ whole genome shotgun (WGS) entry which is preliminary data.</text>
</comment>
<dbReference type="EMBL" id="JACU01000005">
    <property type="protein sequence ID" value="KMS55503.1"/>
    <property type="molecule type" value="Genomic_DNA"/>
</dbReference>
<evidence type="ECO:0000313" key="2">
    <source>
        <dbReference type="Proteomes" id="UP000052268"/>
    </source>
</evidence>
<dbReference type="PATRIC" id="fig|1114963.3.peg.2734"/>
<keyword evidence="2" id="KW-1185">Reference proteome</keyword>